<dbReference type="SUPFAM" id="SSF100950">
    <property type="entry name" value="NagB/RpiA/CoA transferase-like"/>
    <property type="match status" value="1"/>
</dbReference>
<dbReference type="InterPro" id="IPR036390">
    <property type="entry name" value="WH_DNA-bd_sf"/>
</dbReference>
<evidence type="ECO:0000313" key="8">
    <source>
        <dbReference type="Proteomes" id="UP000189941"/>
    </source>
</evidence>
<dbReference type="InterPro" id="IPR007324">
    <property type="entry name" value="Sugar-bd_dom_put"/>
</dbReference>
<dbReference type="InterPro" id="IPR037171">
    <property type="entry name" value="NagB/RpiA_transferase-like"/>
</dbReference>
<evidence type="ECO:0000256" key="3">
    <source>
        <dbReference type="ARBA" id="ARBA00023125"/>
    </source>
</evidence>
<dbReference type="Gene3D" id="1.10.10.10">
    <property type="entry name" value="Winged helix-like DNA-binding domain superfamily/Winged helix DNA-binding domain"/>
    <property type="match status" value="1"/>
</dbReference>
<feature type="domain" description="CggR N-terminal DNA binding" evidence="6">
    <location>
        <begin position="19"/>
        <end position="87"/>
    </location>
</feature>
<dbReference type="InterPro" id="IPR048715">
    <property type="entry name" value="CggR_N"/>
</dbReference>
<evidence type="ECO:0000313" key="7">
    <source>
        <dbReference type="EMBL" id="SJZ78901.1"/>
    </source>
</evidence>
<keyword evidence="8" id="KW-1185">Reference proteome</keyword>
<dbReference type="GO" id="GO:0030246">
    <property type="term" value="F:carbohydrate binding"/>
    <property type="evidence" value="ECO:0007669"/>
    <property type="project" value="InterPro"/>
</dbReference>
<reference evidence="8" key="1">
    <citation type="submission" date="2017-02" db="EMBL/GenBank/DDBJ databases">
        <authorList>
            <person name="Varghese N."/>
            <person name="Submissions S."/>
        </authorList>
    </citation>
    <scope>NUCLEOTIDE SEQUENCE [LARGE SCALE GENOMIC DNA]</scope>
    <source>
        <strain evidence="8">DSM 15739</strain>
    </source>
</reference>
<comment type="similarity">
    <text evidence="1">Belongs to the SorC transcriptional regulatory family.</text>
</comment>
<keyword evidence="2" id="KW-0805">Transcription regulation</keyword>
<evidence type="ECO:0000256" key="2">
    <source>
        <dbReference type="ARBA" id="ARBA00023015"/>
    </source>
</evidence>
<protein>
    <submittedName>
        <fullName evidence="7">Central glycolytic genes regulator</fullName>
    </submittedName>
</protein>
<evidence type="ECO:0000256" key="1">
    <source>
        <dbReference type="ARBA" id="ARBA00010466"/>
    </source>
</evidence>
<dbReference type="SUPFAM" id="SSF46785">
    <property type="entry name" value="Winged helix' DNA-binding domain"/>
    <property type="match status" value="1"/>
</dbReference>
<feature type="domain" description="Sugar-binding" evidence="5">
    <location>
        <begin position="94"/>
        <end position="342"/>
    </location>
</feature>
<evidence type="ECO:0000256" key="4">
    <source>
        <dbReference type="ARBA" id="ARBA00023163"/>
    </source>
</evidence>
<dbReference type="PANTHER" id="PTHR34294:SF5">
    <property type="entry name" value="CENTRAL GLYCOLYTIC GENES REGULATOR"/>
    <property type="match status" value="1"/>
</dbReference>
<dbReference type="EMBL" id="FUWO01000019">
    <property type="protein sequence ID" value="SJZ78901.1"/>
    <property type="molecule type" value="Genomic_DNA"/>
</dbReference>
<dbReference type="Proteomes" id="UP000189941">
    <property type="component" value="Unassembled WGS sequence"/>
</dbReference>
<evidence type="ECO:0000259" key="6">
    <source>
        <dbReference type="Pfam" id="PF21715"/>
    </source>
</evidence>
<dbReference type="Pfam" id="PF04198">
    <property type="entry name" value="Sugar-bind"/>
    <property type="match status" value="1"/>
</dbReference>
<keyword evidence="3" id="KW-0238">DNA-binding</keyword>
<dbReference type="GO" id="GO:0003677">
    <property type="term" value="F:DNA binding"/>
    <property type="evidence" value="ECO:0007669"/>
    <property type="project" value="UniProtKB-KW"/>
</dbReference>
<name>A0A1T4NHU0_9LACT</name>
<organism evidence="7 8">
    <name type="scientific">Globicatella sulfidifaciens DSM 15739</name>
    <dbReference type="NCBI Taxonomy" id="1121925"/>
    <lineage>
        <taxon>Bacteria</taxon>
        <taxon>Bacillati</taxon>
        <taxon>Bacillota</taxon>
        <taxon>Bacilli</taxon>
        <taxon>Lactobacillales</taxon>
        <taxon>Aerococcaceae</taxon>
        <taxon>Globicatella</taxon>
    </lineage>
</organism>
<dbReference type="InterPro" id="IPR036388">
    <property type="entry name" value="WH-like_DNA-bd_sf"/>
</dbReference>
<gene>
    <name evidence="7" type="ORF">SAMN02746011_01763</name>
</gene>
<evidence type="ECO:0000259" key="5">
    <source>
        <dbReference type="Pfam" id="PF04198"/>
    </source>
</evidence>
<proteinExistence type="inferred from homology"/>
<dbReference type="AlphaFoldDB" id="A0A1T4NHU0"/>
<dbReference type="STRING" id="1121925.SAMN02746011_01763"/>
<dbReference type="PANTHER" id="PTHR34294">
    <property type="entry name" value="TRANSCRIPTIONAL REGULATOR-RELATED"/>
    <property type="match status" value="1"/>
</dbReference>
<dbReference type="Gene3D" id="3.40.50.1360">
    <property type="match status" value="1"/>
</dbReference>
<keyword evidence="4" id="KW-0804">Transcription</keyword>
<dbReference type="RefSeq" id="WP_078756454.1">
    <property type="nucleotide sequence ID" value="NZ_FUWO01000019.1"/>
</dbReference>
<dbReference type="OrthoDB" id="9793820at2"/>
<sequence length="346" mass="38212">MKDVFSMMQAIAPDLSATLRTRYEILYHLRQVGEPLGRKNLAERINSSERSVRTIIDLMREQDLVEVTRVGIRLTEHGHIVSDMISETVKNSSRLHDIEESLKSHLGISNCWVVPGDLDHDSVVYRELSYATQQVLERYLKFGRSIIAVTGGETLAHVGEGLTEKLSQNRELVFVPARGGVGGGFNIQSNIVGGVMAQKTNSKYVPLFLPDAMEEDASKILMTDPSISQAVALSKKADCLLVSVGSAEVMAERRELTAQQQQLLKEKKAIGEAFGVFFDEQGQEVLRLPRIGIQIEDVSHIPLVLTIVGGATKARAVEGYCKLVQHHGWLICDEGIANMILNGETH</sequence>
<dbReference type="InterPro" id="IPR051054">
    <property type="entry name" value="SorC_transcr_regulators"/>
</dbReference>
<accession>A0A1T4NHU0</accession>
<dbReference type="Pfam" id="PF21715">
    <property type="entry name" value="CggR_N"/>
    <property type="match status" value="1"/>
</dbReference>